<dbReference type="AlphaFoldDB" id="A0AAV3QAI6"/>
<dbReference type="Proteomes" id="UP001454036">
    <property type="component" value="Unassembled WGS sequence"/>
</dbReference>
<name>A0AAV3QAI6_LITER</name>
<evidence type="ECO:0000256" key="1">
    <source>
        <dbReference type="SAM" id="MobiDB-lite"/>
    </source>
</evidence>
<keyword evidence="3" id="KW-1185">Reference proteome</keyword>
<gene>
    <name evidence="2" type="ORF">LIER_16062</name>
</gene>
<proteinExistence type="predicted"/>
<comment type="caution">
    <text evidence="2">The sequence shown here is derived from an EMBL/GenBank/DDBJ whole genome shotgun (WGS) entry which is preliminary data.</text>
</comment>
<evidence type="ECO:0000313" key="3">
    <source>
        <dbReference type="Proteomes" id="UP001454036"/>
    </source>
</evidence>
<reference evidence="2 3" key="1">
    <citation type="submission" date="2024-01" db="EMBL/GenBank/DDBJ databases">
        <title>The complete chloroplast genome sequence of Lithospermum erythrorhizon: insights into the phylogenetic relationship among Boraginaceae species and the maternal lineages of purple gromwells.</title>
        <authorList>
            <person name="Okada T."/>
            <person name="Watanabe K."/>
        </authorList>
    </citation>
    <scope>NUCLEOTIDE SEQUENCE [LARGE SCALE GENOMIC DNA]</scope>
</reference>
<dbReference type="PANTHER" id="PTHR34061">
    <property type="entry name" value="PROTEIN, PUTATIVE-RELATED"/>
    <property type="match status" value="1"/>
</dbReference>
<feature type="region of interest" description="Disordered" evidence="1">
    <location>
        <begin position="61"/>
        <end position="104"/>
    </location>
</feature>
<dbReference type="EMBL" id="BAABME010003555">
    <property type="protein sequence ID" value="GAA0159237.1"/>
    <property type="molecule type" value="Genomic_DNA"/>
</dbReference>
<sequence>MASATISSSCSSFFNCKGNNSSNHHHGCGKLDGGVAMWIINGFTSAFFASLERCSCIRIKTKDDGDEGTDDMPLVSNDGNSHRDSGGRRRRRRMGKQSGSLLDL</sequence>
<dbReference type="PANTHER" id="PTHR34061:SF2">
    <property type="entry name" value="PROTEIN, PUTATIVE-RELATED"/>
    <property type="match status" value="1"/>
</dbReference>
<protein>
    <submittedName>
        <fullName evidence="2">Uncharacterized protein</fullName>
    </submittedName>
</protein>
<accession>A0AAV3QAI6</accession>
<evidence type="ECO:0000313" key="2">
    <source>
        <dbReference type="EMBL" id="GAA0159237.1"/>
    </source>
</evidence>
<organism evidence="2 3">
    <name type="scientific">Lithospermum erythrorhizon</name>
    <name type="common">Purple gromwell</name>
    <name type="synonym">Lithospermum officinale var. erythrorhizon</name>
    <dbReference type="NCBI Taxonomy" id="34254"/>
    <lineage>
        <taxon>Eukaryota</taxon>
        <taxon>Viridiplantae</taxon>
        <taxon>Streptophyta</taxon>
        <taxon>Embryophyta</taxon>
        <taxon>Tracheophyta</taxon>
        <taxon>Spermatophyta</taxon>
        <taxon>Magnoliopsida</taxon>
        <taxon>eudicotyledons</taxon>
        <taxon>Gunneridae</taxon>
        <taxon>Pentapetalae</taxon>
        <taxon>asterids</taxon>
        <taxon>lamiids</taxon>
        <taxon>Boraginales</taxon>
        <taxon>Boraginaceae</taxon>
        <taxon>Boraginoideae</taxon>
        <taxon>Lithospermeae</taxon>
        <taxon>Lithospermum</taxon>
    </lineage>
</organism>